<name>A0ABQ9HHM2_9NEOP</name>
<proteinExistence type="predicted"/>
<protein>
    <recommendedName>
        <fullName evidence="4">Transposase</fullName>
    </recommendedName>
</protein>
<keyword evidence="3" id="KW-1185">Reference proteome</keyword>
<evidence type="ECO:0008006" key="4">
    <source>
        <dbReference type="Google" id="ProtNLM"/>
    </source>
</evidence>
<dbReference type="EMBL" id="JARBHB010000005">
    <property type="protein sequence ID" value="KAJ8883831.1"/>
    <property type="molecule type" value="Genomic_DNA"/>
</dbReference>
<gene>
    <name evidence="2" type="ORF">PR048_015686</name>
</gene>
<accession>A0ABQ9HHM2</accession>
<comment type="caution">
    <text evidence="2">The sequence shown here is derived from an EMBL/GenBank/DDBJ whole genome shotgun (WGS) entry which is preliminary data.</text>
</comment>
<sequence length="184" mass="21543">MYCERYHERKCPHYQTFTAIHDRLGDTGTLRISKPNEKEVLLCIENSPSRCTRAIAMELDVHHSSVWTMLREHLFQPFHTKRIQVMRPDDYPHRLEFQRWFLQQANEDPRIFGMRAVYRTCKLAYKIPGPHHIGLLPVGIRESLTVDSEMKLVPQTHEVAAITQDNPTLPSEHRTSSTMLPTLQ</sequence>
<dbReference type="PANTHER" id="PTHR47326">
    <property type="entry name" value="TRANSPOSABLE ELEMENT TC3 TRANSPOSASE-LIKE PROTEIN"/>
    <property type="match status" value="1"/>
</dbReference>
<evidence type="ECO:0000313" key="2">
    <source>
        <dbReference type="EMBL" id="KAJ8883831.1"/>
    </source>
</evidence>
<reference evidence="2 3" key="1">
    <citation type="submission" date="2023-02" db="EMBL/GenBank/DDBJ databases">
        <title>LHISI_Scaffold_Assembly.</title>
        <authorList>
            <person name="Stuart O.P."/>
            <person name="Cleave R."/>
            <person name="Magrath M.J.L."/>
            <person name="Mikheyev A.S."/>
        </authorList>
    </citation>
    <scope>NUCLEOTIDE SEQUENCE [LARGE SCALE GENOMIC DNA]</scope>
    <source>
        <strain evidence="2">Daus_M_001</strain>
        <tissue evidence="2">Leg muscle</tissue>
    </source>
</reference>
<dbReference type="PANTHER" id="PTHR47326:SF1">
    <property type="entry name" value="HTH PSQ-TYPE DOMAIN-CONTAINING PROTEIN"/>
    <property type="match status" value="1"/>
</dbReference>
<dbReference type="Proteomes" id="UP001159363">
    <property type="component" value="Chromosome 4"/>
</dbReference>
<evidence type="ECO:0000313" key="3">
    <source>
        <dbReference type="Proteomes" id="UP001159363"/>
    </source>
</evidence>
<feature type="region of interest" description="Disordered" evidence="1">
    <location>
        <begin position="165"/>
        <end position="184"/>
    </location>
</feature>
<evidence type="ECO:0000256" key="1">
    <source>
        <dbReference type="SAM" id="MobiDB-lite"/>
    </source>
</evidence>
<organism evidence="2 3">
    <name type="scientific">Dryococelus australis</name>
    <dbReference type="NCBI Taxonomy" id="614101"/>
    <lineage>
        <taxon>Eukaryota</taxon>
        <taxon>Metazoa</taxon>
        <taxon>Ecdysozoa</taxon>
        <taxon>Arthropoda</taxon>
        <taxon>Hexapoda</taxon>
        <taxon>Insecta</taxon>
        <taxon>Pterygota</taxon>
        <taxon>Neoptera</taxon>
        <taxon>Polyneoptera</taxon>
        <taxon>Phasmatodea</taxon>
        <taxon>Verophasmatodea</taxon>
        <taxon>Anareolatae</taxon>
        <taxon>Phasmatidae</taxon>
        <taxon>Eurycanthinae</taxon>
        <taxon>Dryococelus</taxon>
    </lineage>
</organism>